<dbReference type="InterPro" id="IPR036291">
    <property type="entry name" value="NAD(P)-bd_dom_sf"/>
</dbReference>
<dbReference type="GO" id="GO:0016616">
    <property type="term" value="F:oxidoreductase activity, acting on the CH-OH group of donors, NAD or NADP as acceptor"/>
    <property type="evidence" value="ECO:0007669"/>
    <property type="project" value="TreeGrafter"/>
</dbReference>
<sequence>MNEHIAGKVVVVTGAAGRLGQRVLHRFAREGARLAAVVHSAEQARRFQLPEQAEGAVFYADLTHEAQVVACFDQIQDRFGQVNVLIHAVGAWAERPLRELTLNEWHALLGANLTSTFLCFREAARLMQGQGGRLIAFAAMQGVDRGRARQAAYSAAKGGLVRLVEALGAELGSQGITVHAIAPSVIHYGEEKPTTGIAADQLVELCLWLCSPHAAALNGTTLRAYGSL</sequence>
<dbReference type="EMBL" id="DSGB01000004">
    <property type="protein sequence ID" value="HER95850.1"/>
    <property type="molecule type" value="Genomic_DNA"/>
</dbReference>
<dbReference type="SMART" id="SM00822">
    <property type="entry name" value="PKS_KR"/>
    <property type="match status" value="1"/>
</dbReference>
<dbReference type="Gene3D" id="3.40.50.720">
    <property type="entry name" value="NAD(P)-binding Rossmann-like Domain"/>
    <property type="match status" value="1"/>
</dbReference>
<comment type="similarity">
    <text evidence="1">Belongs to the short-chain dehydrogenases/reductases (SDR) family.</text>
</comment>
<dbReference type="Pfam" id="PF00106">
    <property type="entry name" value="adh_short"/>
    <property type="match status" value="1"/>
</dbReference>
<reference evidence="3" key="1">
    <citation type="journal article" date="2020" name="mSystems">
        <title>Genome- and Community-Level Interaction Insights into Carbon Utilization and Element Cycling Functions of Hydrothermarchaeota in Hydrothermal Sediment.</title>
        <authorList>
            <person name="Zhou Z."/>
            <person name="Liu Y."/>
            <person name="Xu W."/>
            <person name="Pan J."/>
            <person name="Luo Z.H."/>
            <person name="Li M."/>
        </authorList>
    </citation>
    <scope>NUCLEOTIDE SEQUENCE [LARGE SCALE GENOMIC DNA]</scope>
    <source>
        <strain evidence="3">SpSt-143</strain>
    </source>
</reference>
<organism evidence="3">
    <name type="scientific">Rhodothermus marinus</name>
    <name type="common">Rhodothermus obamensis</name>
    <dbReference type="NCBI Taxonomy" id="29549"/>
    <lineage>
        <taxon>Bacteria</taxon>
        <taxon>Pseudomonadati</taxon>
        <taxon>Rhodothermota</taxon>
        <taxon>Rhodothermia</taxon>
        <taxon>Rhodothermales</taxon>
        <taxon>Rhodothermaceae</taxon>
        <taxon>Rhodothermus</taxon>
    </lineage>
</organism>
<dbReference type="GO" id="GO:0030497">
    <property type="term" value="P:fatty acid elongation"/>
    <property type="evidence" value="ECO:0007669"/>
    <property type="project" value="TreeGrafter"/>
</dbReference>
<evidence type="ECO:0000313" key="3">
    <source>
        <dbReference type="EMBL" id="HER95850.1"/>
    </source>
</evidence>
<protein>
    <submittedName>
        <fullName evidence="3">SDR family oxidoreductase</fullName>
    </submittedName>
</protein>
<dbReference type="SUPFAM" id="SSF51735">
    <property type="entry name" value="NAD(P)-binding Rossmann-fold domains"/>
    <property type="match status" value="1"/>
</dbReference>
<dbReference type="PRINTS" id="PR00081">
    <property type="entry name" value="GDHRDH"/>
</dbReference>
<dbReference type="CDD" id="cd05233">
    <property type="entry name" value="SDR_c"/>
    <property type="match status" value="1"/>
</dbReference>
<comment type="caution">
    <text evidence="3">The sequence shown here is derived from an EMBL/GenBank/DDBJ whole genome shotgun (WGS) entry which is preliminary data.</text>
</comment>
<evidence type="ECO:0000256" key="1">
    <source>
        <dbReference type="ARBA" id="ARBA00006484"/>
    </source>
</evidence>
<dbReference type="AlphaFoldDB" id="A0A7V2B047"/>
<name>A0A7V2B047_RHOMR</name>
<proteinExistence type="inferred from homology"/>
<dbReference type="PANTHER" id="PTHR42760:SF40">
    <property type="entry name" value="3-OXOACYL-[ACYL-CARRIER-PROTEIN] REDUCTASE, CHLOROPLASTIC"/>
    <property type="match status" value="1"/>
</dbReference>
<feature type="domain" description="Ketoreductase" evidence="2">
    <location>
        <begin position="8"/>
        <end position="184"/>
    </location>
</feature>
<accession>A0A7V2B047</accession>
<dbReference type="PANTHER" id="PTHR42760">
    <property type="entry name" value="SHORT-CHAIN DEHYDROGENASES/REDUCTASES FAMILY MEMBER"/>
    <property type="match status" value="1"/>
</dbReference>
<evidence type="ECO:0000259" key="2">
    <source>
        <dbReference type="SMART" id="SM00822"/>
    </source>
</evidence>
<gene>
    <name evidence="3" type="ORF">ENO59_04960</name>
</gene>
<dbReference type="InterPro" id="IPR002347">
    <property type="entry name" value="SDR_fam"/>
</dbReference>
<dbReference type="InterPro" id="IPR057326">
    <property type="entry name" value="KR_dom"/>
</dbReference>